<accession>A0A370CI07</accession>
<proteinExistence type="predicted"/>
<dbReference type="GO" id="GO:1990077">
    <property type="term" value="C:primosome complex"/>
    <property type="evidence" value="ECO:0007669"/>
    <property type="project" value="UniProtKB-KW"/>
</dbReference>
<dbReference type="Pfam" id="PF13481">
    <property type="entry name" value="AAA_25"/>
    <property type="match status" value="1"/>
</dbReference>
<sequence>MNNSASYSLHAEQAVLGGLLLDNVTWSRITDHLLSKDFYQSEHQILFDLISKKIKKGENVDALTLSEEAKGIHELKEINAEIYVLDLIKNTPGTSNIASYIAIIKEHSQRRQLIEISQLLSYYATNQNTKETLVWLEKKINQLGENLSHESKLQLISLIDFLALNIAQRELILAPWLPKQGLAMLYAKRGVGKTHVALNIAYAVASGGSFLGWQASKPRHVLYLDGEMPAATMQERLASIVMSHSKEAEASFTILTPDIQNRGMPDLSTLEGQQALEPFLKDIELIVVDNISTLCRSGKENEAEGWLLVQAWALRMRSEGRSVLFVHHAAKNGNARGTSKREDVLDTVIVLKHPSDYDPSDGACFEIHFEKARSFCGDSAQPLLVKLHTENSRQIWELKTLEKSTFERVVELAKQGFRQHEIVLELGISKSKACRYFKKAKEEGCLVHG</sequence>
<dbReference type="AlphaFoldDB" id="A0A370CI07"/>
<dbReference type="GO" id="GO:0005524">
    <property type="term" value="F:ATP binding"/>
    <property type="evidence" value="ECO:0007669"/>
    <property type="project" value="InterPro"/>
</dbReference>
<name>A0A370CI07_9COXI</name>
<dbReference type="InterPro" id="IPR016136">
    <property type="entry name" value="DNA_helicase_N/primase_C"/>
</dbReference>
<keyword evidence="1" id="KW-0639">Primosome</keyword>
<keyword evidence="6" id="KW-1185">Reference proteome</keyword>
<dbReference type="InterPro" id="IPR027417">
    <property type="entry name" value="P-loop_NTPase"/>
</dbReference>
<dbReference type="Gene3D" id="1.10.860.10">
    <property type="entry name" value="DNAb Helicase, Chain A"/>
    <property type="match status" value="1"/>
</dbReference>
<evidence type="ECO:0000259" key="4">
    <source>
        <dbReference type="SMART" id="SM00382"/>
    </source>
</evidence>
<dbReference type="Pfam" id="PF00772">
    <property type="entry name" value="DnaB"/>
    <property type="match status" value="1"/>
</dbReference>
<comment type="caution">
    <text evidence="5">The sequence shown here is derived from an EMBL/GenBank/DDBJ whole genome shotgun (WGS) entry which is preliminary data.</text>
</comment>
<dbReference type="Gene3D" id="3.40.50.300">
    <property type="entry name" value="P-loop containing nucleotide triphosphate hydrolases"/>
    <property type="match status" value="1"/>
</dbReference>
<feature type="domain" description="AAA+ ATPase" evidence="4">
    <location>
        <begin position="179"/>
        <end position="355"/>
    </location>
</feature>
<dbReference type="InterPro" id="IPR036185">
    <property type="entry name" value="DNA_heli_DnaB-like_N_sf"/>
</dbReference>
<dbReference type="SUPFAM" id="SSF52540">
    <property type="entry name" value="P-loop containing nucleoside triphosphate hydrolases"/>
    <property type="match status" value="1"/>
</dbReference>
<evidence type="ECO:0000256" key="1">
    <source>
        <dbReference type="ARBA" id="ARBA00022515"/>
    </source>
</evidence>
<dbReference type="EMBL" id="NMOS02000026">
    <property type="protein sequence ID" value="RDH39926.1"/>
    <property type="molecule type" value="Genomic_DNA"/>
</dbReference>
<keyword evidence="2" id="KW-0235">DNA replication</keyword>
<evidence type="ECO:0000313" key="5">
    <source>
        <dbReference type="EMBL" id="RDH39926.1"/>
    </source>
</evidence>
<protein>
    <recommendedName>
        <fullName evidence="4">AAA+ ATPase domain-containing protein</fullName>
    </recommendedName>
</protein>
<dbReference type="PANTHER" id="PTHR30153:SF2">
    <property type="entry name" value="REPLICATIVE DNA HELICASE"/>
    <property type="match status" value="1"/>
</dbReference>
<reference evidence="5 6" key="1">
    <citation type="journal article" date="2017" name="Int. J. Syst. Evol. Microbiol.">
        <title>Aquarickettsiella crustaci n. gen. n. sp. (Gammaproteobacteria: Legionellales: Coxiellaceae); a bacterial pathogen of the freshwater crustacean: Gammarus fossarum (Malacostraca: Amphipoda).</title>
        <authorList>
            <person name="Bojko J."/>
            <person name="Dunn A.M."/>
            <person name="Stebbing P.D."/>
            <person name="Van Aerle R."/>
            <person name="Bacela-Spychalska K."/>
            <person name="Bean T.P."/>
            <person name="Stentiford G.D."/>
        </authorList>
    </citation>
    <scope>NUCLEOTIDE SEQUENCE [LARGE SCALE GENOMIC DNA]</scope>
    <source>
        <strain evidence="5">RA15029</strain>
    </source>
</reference>
<organism evidence="5 6">
    <name type="scientific">Candidatus Aquirickettsiella gammari</name>
    <dbReference type="NCBI Taxonomy" id="2016198"/>
    <lineage>
        <taxon>Bacteria</taxon>
        <taxon>Pseudomonadati</taxon>
        <taxon>Pseudomonadota</taxon>
        <taxon>Gammaproteobacteria</taxon>
        <taxon>Legionellales</taxon>
        <taxon>Coxiellaceae</taxon>
        <taxon>Candidatus Aquirickettsiella</taxon>
    </lineage>
</organism>
<dbReference type="Proteomes" id="UP000226429">
    <property type="component" value="Unassembled WGS sequence"/>
</dbReference>
<dbReference type="InterPro" id="IPR007693">
    <property type="entry name" value="DNA_helicase_DnaB-like_N"/>
</dbReference>
<evidence type="ECO:0000256" key="2">
    <source>
        <dbReference type="ARBA" id="ARBA00022705"/>
    </source>
</evidence>
<dbReference type="GO" id="GO:0003677">
    <property type="term" value="F:DNA binding"/>
    <property type="evidence" value="ECO:0007669"/>
    <property type="project" value="UniProtKB-KW"/>
</dbReference>
<gene>
    <name evidence="5" type="ORF">CFE62_006515</name>
</gene>
<dbReference type="SUPFAM" id="SSF48024">
    <property type="entry name" value="N-terminal domain of DnaB helicase"/>
    <property type="match status" value="1"/>
</dbReference>
<keyword evidence="3" id="KW-0238">DNA-binding</keyword>
<dbReference type="SMART" id="SM00382">
    <property type="entry name" value="AAA"/>
    <property type="match status" value="1"/>
</dbReference>
<dbReference type="PANTHER" id="PTHR30153">
    <property type="entry name" value="REPLICATIVE DNA HELICASE DNAB"/>
    <property type="match status" value="1"/>
</dbReference>
<dbReference type="GO" id="GO:0005829">
    <property type="term" value="C:cytosol"/>
    <property type="evidence" value="ECO:0007669"/>
    <property type="project" value="TreeGrafter"/>
</dbReference>
<dbReference type="GO" id="GO:0003678">
    <property type="term" value="F:DNA helicase activity"/>
    <property type="evidence" value="ECO:0007669"/>
    <property type="project" value="InterPro"/>
</dbReference>
<dbReference type="GO" id="GO:0006269">
    <property type="term" value="P:DNA replication, synthesis of primer"/>
    <property type="evidence" value="ECO:0007669"/>
    <property type="project" value="UniProtKB-KW"/>
</dbReference>
<dbReference type="InterPro" id="IPR003593">
    <property type="entry name" value="AAA+_ATPase"/>
</dbReference>
<reference evidence="5 6" key="2">
    <citation type="journal article" date="2018" name="J. Invertebr. Pathol.">
        <title>'Candidatus Aquirickettsiella gammari' (Gammaproteobacteria: Legionellales: Coxiellaceae): A bacterial pathogen of the freshwater crustacean Gammarus fossarum (Malacostraca: Amphipoda).</title>
        <authorList>
            <person name="Bojko J."/>
            <person name="Dunn A.M."/>
            <person name="Stebbing P.D."/>
            <person name="van Aerle R."/>
            <person name="Bacela-Spychalska K."/>
            <person name="Bean T.P."/>
            <person name="Urrutia A."/>
            <person name="Stentiford G.D."/>
        </authorList>
    </citation>
    <scope>NUCLEOTIDE SEQUENCE [LARGE SCALE GENOMIC DNA]</scope>
    <source>
        <strain evidence="5">RA15029</strain>
    </source>
</reference>
<evidence type="ECO:0000256" key="3">
    <source>
        <dbReference type="ARBA" id="ARBA00023125"/>
    </source>
</evidence>
<evidence type="ECO:0000313" key="6">
    <source>
        <dbReference type="Proteomes" id="UP000226429"/>
    </source>
</evidence>